<evidence type="ECO:0008006" key="3">
    <source>
        <dbReference type="Google" id="ProtNLM"/>
    </source>
</evidence>
<accession>S8DW87</accession>
<gene>
    <name evidence="1" type="ORF">FOMPIDRAFT_1052870</name>
</gene>
<organism evidence="1 2">
    <name type="scientific">Fomitopsis schrenkii</name>
    <name type="common">Brown rot fungus</name>
    <dbReference type="NCBI Taxonomy" id="2126942"/>
    <lineage>
        <taxon>Eukaryota</taxon>
        <taxon>Fungi</taxon>
        <taxon>Dikarya</taxon>
        <taxon>Basidiomycota</taxon>
        <taxon>Agaricomycotina</taxon>
        <taxon>Agaricomycetes</taxon>
        <taxon>Polyporales</taxon>
        <taxon>Fomitopsis</taxon>
    </lineage>
</organism>
<dbReference type="AlphaFoldDB" id="S8DW87"/>
<protein>
    <recommendedName>
        <fullName evidence="3">F-box domain-containing protein</fullName>
    </recommendedName>
</protein>
<proteinExistence type="predicted"/>
<dbReference type="STRING" id="743788.S8DW87"/>
<evidence type="ECO:0000313" key="2">
    <source>
        <dbReference type="Proteomes" id="UP000015241"/>
    </source>
</evidence>
<dbReference type="OrthoDB" id="2792660at2759"/>
<reference evidence="1 2" key="1">
    <citation type="journal article" date="2012" name="Science">
        <title>The Paleozoic origin of enzymatic lignin decomposition reconstructed from 31 fungal genomes.</title>
        <authorList>
            <person name="Floudas D."/>
            <person name="Binder M."/>
            <person name="Riley R."/>
            <person name="Barry K."/>
            <person name="Blanchette R.A."/>
            <person name="Henrissat B."/>
            <person name="Martinez A.T."/>
            <person name="Otillar R."/>
            <person name="Spatafora J.W."/>
            <person name="Yadav J.S."/>
            <person name="Aerts A."/>
            <person name="Benoit I."/>
            <person name="Boyd A."/>
            <person name="Carlson A."/>
            <person name="Copeland A."/>
            <person name="Coutinho P.M."/>
            <person name="de Vries R.P."/>
            <person name="Ferreira P."/>
            <person name="Findley K."/>
            <person name="Foster B."/>
            <person name="Gaskell J."/>
            <person name="Glotzer D."/>
            <person name="Gorecki P."/>
            <person name="Heitman J."/>
            <person name="Hesse C."/>
            <person name="Hori C."/>
            <person name="Igarashi K."/>
            <person name="Jurgens J.A."/>
            <person name="Kallen N."/>
            <person name="Kersten P."/>
            <person name="Kohler A."/>
            <person name="Kuees U."/>
            <person name="Kumar T.K.A."/>
            <person name="Kuo A."/>
            <person name="LaButti K."/>
            <person name="Larrondo L.F."/>
            <person name="Lindquist E."/>
            <person name="Ling A."/>
            <person name="Lombard V."/>
            <person name="Lucas S."/>
            <person name="Lundell T."/>
            <person name="Martin R."/>
            <person name="McLaughlin D.J."/>
            <person name="Morgenstern I."/>
            <person name="Morin E."/>
            <person name="Murat C."/>
            <person name="Nagy L.G."/>
            <person name="Nolan M."/>
            <person name="Ohm R.A."/>
            <person name="Patyshakuliyeva A."/>
            <person name="Rokas A."/>
            <person name="Ruiz-Duenas F.J."/>
            <person name="Sabat G."/>
            <person name="Salamov A."/>
            <person name="Samejima M."/>
            <person name="Schmutz J."/>
            <person name="Slot J.C."/>
            <person name="St John F."/>
            <person name="Stenlid J."/>
            <person name="Sun H."/>
            <person name="Sun S."/>
            <person name="Syed K."/>
            <person name="Tsang A."/>
            <person name="Wiebenga A."/>
            <person name="Young D."/>
            <person name="Pisabarro A."/>
            <person name="Eastwood D.C."/>
            <person name="Martin F."/>
            <person name="Cullen D."/>
            <person name="Grigoriev I.V."/>
            <person name="Hibbett D.S."/>
        </authorList>
    </citation>
    <scope>NUCLEOTIDE SEQUENCE</scope>
    <source>
        <strain evidence="2">FP-58527</strain>
    </source>
</reference>
<dbReference type="Proteomes" id="UP000015241">
    <property type="component" value="Unassembled WGS sequence"/>
</dbReference>
<dbReference type="Gene3D" id="3.80.10.10">
    <property type="entry name" value="Ribonuclease Inhibitor"/>
    <property type="match status" value="1"/>
</dbReference>
<sequence length="458" mass="51211">MFHPLTTAFECITDDADVRRASSFAARALSLRDVPFGLQLPPELWEQVIDQLSDNPSALRECSLTCRAWLPATRQHLFHRVEFNSQDDCLRFLGTLDLSEAARTNVARHVKNVAVVGLPLCRLGHEYDNGNGFIVHDVLQRLPNVTSLTLENVDVDVHLPLDYATSGIQLRPFSHLFPTPILRKLVMSAVMFHSLHDISRLIAAFPQLHTLAINRALWWQNTGAPLQDEERAHTDRTLRNLSRLDLFSVPSPVDLLRRIQRFPALQSTRQFGWTTYVTDEKGLLLGILRSSAANVRVLDVVTRYDMLAELDANEYVSVRSLSLMLAASAHKQDAFCDALPSFLTHLDATHLRTLTLGFSLFRPTSMYWTFVDWPALDAALTALHERSPTTLVVFRIAFVPAAGLSDNLTADVAGPLMENLRGALGAGTRIGVRCDLFDQMADMALRQGALRWLVSDGQ</sequence>
<dbReference type="EMBL" id="KE504182">
    <property type="protein sequence ID" value="EPS96877.1"/>
    <property type="molecule type" value="Genomic_DNA"/>
</dbReference>
<dbReference type="InParanoid" id="S8DW87"/>
<evidence type="ECO:0000313" key="1">
    <source>
        <dbReference type="EMBL" id="EPS96877.1"/>
    </source>
</evidence>
<name>S8DW87_FOMSC</name>
<dbReference type="HOGENOM" id="CLU_036316_4_1_1"/>
<dbReference type="SUPFAM" id="SSF81383">
    <property type="entry name" value="F-box domain"/>
    <property type="match status" value="1"/>
</dbReference>
<dbReference type="InterPro" id="IPR036047">
    <property type="entry name" value="F-box-like_dom_sf"/>
</dbReference>
<dbReference type="InterPro" id="IPR032675">
    <property type="entry name" value="LRR_dom_sf"/>
</dbReference>
<keyword evidence="2" id="KW-1185">Reference proteome</keyword>